<dbReference type="InterPro" id="IPR011050">
    <property type="entry name" value="Pectin_lyase_fold/virulence"/>
</dbReference>
<feature type="domain" description="Right handed beta helix" evidence="2">
    <location>
        <begin position="383"/>
        <end position="508"/>
    </location>
</feature>
<keyword evidence="1" id="KW-0677">Repeat</keyword>
<dbReference type="Proteomes" id="UP000093482">
    <property type="component" value="Unassembled WGS sequence"/>
</dbReference>
<dbReference type="InterPro" id="IPR012334">
    <property type="entry name" value="Pectin_lyas_fold"/>
</dbReference>
<dbReference type="InterPro" id="IPR051550">
    <property type="entry name" value="SCF-Subunits/Alg-Epimerases"/>
</dbReference>
<evidence type="ECO:0000313" key="3">
    <source>
        <dbReference type="EMBL" id="OCS90473.1"/>
    </source>
</evidence>
<dbReference type="Gene3D" id="2.160.20.10">
    <property type="entry name" value="Single-stranded right-handed beta-helix, Pectin lyase-like"/>
    <property type="match status" value="2"/>
</dbReference>
<dbReference type="SUPFAM" id="SSF51126">
    <property type="entry name" value="Pectin lyase-like"/>
    <property type="match status" value="3"/>
</dbReference>
<keyword evidence="4" id="KW-1185">Reference proteome</keyword>
<comment type="caution">
    <text evidence="3">The sequence shown here is derived from an EMBL/GenBank/DDBJ whole genome shotgun (WGS) entry which is preliminary data.</text>
</comment>
<accession>A0A1C0YTJ2</accession>
<dbReference type="InterPro" id="IPR039448">
    <property type="entry name" value="Beta_helix"/>
</dbReference>
<dbReference type="PANTHER" id="PTHR22990">
    <property type="entry name" value="F-BOX ONLY PROTEIN"/>
    <property type="match status" value="1"/>
</dbReference>
<gene>
    <name evidence="3" type="ORF">A6K76_11445</name>
</gene>
<feature type="domain" description="Right handed beta helix" evidence="2">
    <location>
        <begin position="515"/>
        <end position="635"/>
    </location>
</feature>
<proteinExistence type="predicted"/>
<evidence type="ECO:0000313" key="4">
    <source>
        <dbReference type="Proteomes" id="UP000093482"/>
    </source>
</evidence>
<dbReference type="Pfam" id="PF13229">
    <property type="entry name" value="Beta_helix"/>
    <property type="match status" value="3"/>
</dbReference>
<dbReference type="RefSeq" id="WP_066464734.1">
    <property type="nucleotide sequence ID" value="NZ_MATO01000037.1"/>
</dbReference>
<feature type="domain" description="Right handed beta helix" evidence="2">
    <location>
        <begin position="157"/>
        <end position="292"/>
    </location>
</feature>
<dbReference type="PANTHER" id="PTHR22990:SF15">
    <property type="entry name" value="F-BOX ONLY PROTEIN 10"/>
    <property type="match status" value="1"/>
</dbReference>
<dbReference type="EMBL" id="MATO01000037">
    <property type="protein sequence ID" value="OCS90473.1"/>
    <property type="molecule type" value="Genomic_DNA"/>
</dbReference>
<protein>
    <recommendedName>
        <fullName evidence="2">Right handed beta helix domain-containing protein</fullName>
    </recommendedName>
</protein>
<evidence type="ECO:0000259" key="2">
    <source>
        <dbReference type="Pfam" id="PF13229"/>
    </source>
</evidence>
<sequence length="642" mass="70832">MAIIKVASSIFSTVRTITKALKVAKTGDTIHLSEGTYNEHIEIEGTVTIEGAGTQHTCIEGSVIVKKGASIVFENITFHPSTTIQIDGNVFFNHCDISTSHVRTLLCVSGTLDIKHSIVSGAKEIGIELRPNAQLTIDQCAIYSNGKANILADYATVDLYNSTLHSANHAIWLRNSSSLNSTKNKFSHHSGTQLIAHQQSVIVDKGSYITHGKGNGIYASNQADVTLSGTRLEEHVLPQIWIQNAHMQARNIRICNGRESGVMLRDHATADICDAEFMHHKLAHVQVTLHSHAHIMTSQLTYSEGNALQVKEQSTANVVESKVAYSQLAQCHISEKSVFNSNDSFFTNGEQVGIYAERASVAQLMRSTVSNHASSALSAVESSLRLDDCDVFENVGNAVLLLNSSDVVAEDCRFYQNDMPHFAGKTNAFITVRRSTLAKGKSLYALDESNVLLEQCHIHDSEGIQLEVQQRTKMYIHQCTIAAGQSNGIKASGQSYVELTDSQVSDHRFPQLVFDDSQLIVRNCELHSGQENGIILENDAEGFIEDTFISNHGLPQLWVDHNSNVELRSVHFTDAVASDIFARNHSTIDIYKCFVNNTKMEHNIQALNHSTIDLHDSIIRNTIGDVFYIENHSSITKDVEEH</sequence>
<evidence type="ECO:0000256" key="1">
    <source>
        <dbReference type="ARBA" id="ARBA00022737"/>
    </source>
</evidence>
<dbReference type="AlphaFoldDB" id="A0A1C0YTJ2"/>
<name>A0A1C0YTJ2_9BACL</name>
<reference evidence="3 4" key="1">
    <citation type="submission" date="2016-07" db="EMBL/GenBank/DDBJ databases">
        <title>Caryophanon latum genome sequencing.</title>
        <authorList>
            <person name="Verma A."/>
            <person name="Pal Y."/>
            <person name="Krishnamurthi S."/>
        </authorList>
    </citation>
    <scope>NUCLEOTIDE SEQUENCE [LARGE SCALE GENOMIC DNA]</scope>
    <source>
        <strain evidence="3 4">DSM 14151</strain>
    </source>
</reference>
<organism evidence="3 4">
    <name type="scientific">Caryophanon latum</name>
    <dbReference type="NCBI Taxonomy" id="33977"/>
    <lineage>
        <taxon>Bacteria</taxon>
        <taxon>Bacillati</taxon>
        <taxon>Bacillota</taxon>
        <taxon>Bacilli</taxon>
        <taxon>Bacillales</taxon>
        <taxon>Caryophanaceae</taxon>
        <taxon>Caryophanon</taxon>
    </lineage>
</organism>